<evidence type="ECO:0000256" key="2">
    <source>
        <dbReference type="ARBA" id="ARBA00022475"/>
    </source>
</evidence>
<evidence type="ECO:0000256" key="4">
    <source>
        <dbReference type="ARBA" id="ARBA00022960"/>
    </source>
</evidence>
<dbReference type="KEGG" id="kga:ST1E_0582"/>
<feature type="transmembrane region" description="Helical" evidence="10">
    <location>
        <begin position="456"/>
        <end position="475"/>
    </location>
</feature>
<dbReference type="GO" id="GO:0009252">
    <property type="term" value="P:peptidoglycan biosynthetic process"/>
    <property type="evidence" value="ECO:0007669"/>
    <property type="project" value="UniProtKB-UniRule"/>
</dbReference>
<proteinExistence type="inferred from homology"/>
<evidence type="ECO:0000256" key="1">
    <source>
        <dbReference type="ARBA" id="ARBA00004651"/>
    </source>
</evidence>
<dbReference type="CDD" id="cd13123">
    <property type="entry name" value="MATE_MurJ_like"/>
    <property type="match status" value="1"/>
</dbReference>
<dbReference type="AlphaFoldDB" id="M1MAS1"/>
<dbReference type="InterPro" id="IPR051050">
    <property type="entry name" value="Lipid_II_flippase_MurJ/MviN"/>
</dbReference>
<evidence type="ECO:0000256" key="7">
    <source>
        <dbReference type="ARBA" id="ARBA00023136"/>
    </source>
</evidence>
<keyword evidence="5 10" id="KW-0573">Peptidoglycan synthesis</keyword>
<feature type="transmembrane region" description="Helical" evidence="10">
    <location>
        <begin position="196"/>
        <end position="219"/>
    </location>
</feature>
<evidence type="ECO:0000256" key="9">
    <source>
        <dbReference type="ARBA" id="ARBA00061532"/>
    </source>
</evidence>
<dbReference type="InterPro" id="IPR004268">
    <property type="entry name" value="MurJ"/>
</dbReference>
<dbReference type="PATRIC" id="fig|1208921.3.peg.269"/>
<dbReference type="HOGENOM" id="CLU_006797_5_3_4"/>
<dbReference type="PIRSF" id="PIRSF002869">
    <property type="entry name" value="MviN"/>
    <property type="match status" value="1"/>
</dbReference>
<feature type="transmembrane region" description="Helical" evidence="10">
    <location>
        <begin position="369"/>
        <end position="390"/>
    </location>
</feature>
<protein>
    <recommendedName>
        <fullName evidence="10">Probable lipid II flippase MurJ</fullName>
    </recommendedName>
</protein>
<dbReference type="Proteomes" id="UP000011658">
    <property type="component" value="Chromosome"/>
</dbReference>
<dbReference type="GO" id="GO:0071555">
    <property type="term" value="P:cell wall organization"/>
    <property type="evidence" value="ECO:0007669"/>
    <property type="project" value="UniProtKB-UniRule"/>
</dbReference>
<comment type="pathway">
    <text evidence="10">Cell wall biogenesis; peptidoglycan biosynthesis.</text>
</comment>
<evidence type="ECO:0000313" key="13">
    <source>
        <dbReference type="Proteomes" id="UP000011658"/>
    </source>
</evidence>
<keyword evidence="3 10" id="KW-0812">Transmembrane</keyword>
<sequence length="533" mass="59111">MILKGTLRSIITVSVFTLLSRITGLARDIVIAKNIGANSLSDAFWIAFRIPNMLRKIFAEGSFAQAFIPTLSLARSESKSENSLSENIHNLITRMALLLTTSLIVITILGLIFTPLIIKIFASGICKNTNDTNQFNATVLMTRIMFPYVILISLTAFASCILNTWKKFSVPAITPALLNISMVLTCLIFAKETIQPIYALSIGVIVGGIAQLSIQWIAISKINLQPSVSFDFARAYNDKYVKNIIRKMMPALIGVSISQISLLINTNIATWLAPGSLTWLTLADRIVDLPTALIGLALGTVMLPDLSRSYVSKNQDKYNLLINNSLKIILLFGVPSMVCMVAIPNGLVTVLFHYGEFNQIDVCNTKSAVLAYSIGLLGMMTIKILSSAFYAMQDTLTPTKTALISLFLAQTLNIFLVPLYSHIGIAISYSVGATLNSIFMLFLLKRNNVFKSYKNGWIIILLRLIPASILMGVFLNFFDHKINWIELQSNVIQRFSILSSILIVGFIIYVALLFICGMRSKDFFNLFITKKEY</sequence>
<dbReference type="RefSeq" id="WP_015389475.1">
    <property type="nucleotide sequence ID" value="NC_020284.1"/>
</dbReference>
<evidence type="ECO:0000313" key="12">
    <source>
        <dbReference type="EMBL" id="AGF48990.1"/>
    </source>
</evidence>
<dbReference type="PRINTS" id="PR01806">
    <property type="entry name" value="VIRFACTRMVIN"/>
</dbReference>
<comment type="function">
    <text evidence="8 10 11">Involved in peptidoglycan biosynthesis. Transports lipid-linked peptidoglycan precursors from the inner to the outer leaflet of the cytoplasmic membrane.</text>
</comment>
<evidence type="ECO:0000256" key="6">
    <source>
        <dbReference type="ARBA" id="ARBA00022989"/>
    </source>
</evidence>
<feature type="transmembrane region" description="Helical" evidence="10">
    <location>
        <begin position="289"/>
        <end position="307"/>
    </location>
</feature>
<dbReference type="GO" id="GO:0015648">
    <property type="term" value="F:lipid-linked peptidoglycan transporter activity"/>
    <property type="evidence" value="ECO:0007669"/>
    <property type="project" value="UniProtKB-UniRule"/>
</dbReference>
<keyword evidence="13" id="KW-1185">Reference proteome</keyword>
<feature type="transmembrane region" description="Helical" evidence="10">
    <location>
        <begin position="172"/>
        <end position="190"/>
    </location>
</feature>
<dbReference type="eggNOG" id="COG0728">
    <property type="taxonomic scope" value="Bacteria"/>
</dbReference>
<dbReference type="OrthoDB" id="9816572at2"/>
<keyword evidence="7 10" id="KW-0472">Membrane</keyword>
<dbReference type="PANTHER" id="PTHR47019">
    <property type="entry name" value="LIPID II FLIPPASE MURJ"/>
    <property type="match status" value="1"/>
</dbReference>
<evidence type="ECO:0000256" key="11">
    <source>
        <dbReference type="PIRNR" id="PIRNR002869"/>
    </source>
</evidence>
<feature type="transmembrane region" description="Helical" evidence="10">
    <location>
        <begin position="402"/>
        <end position="420"/>
    </location>
</feature>
<keyword evidence="10 11" id="KW-0961">Cell wall biogenesis/degradation</keyword>
<comment type="similarity">
    <text evidence="9 10 11">Belongs to the MurJ/MviN family.</text>
</comment>
<comment type="subcellular location">
    <subcellularLocation>
        <location evidence="10">Cell inner membrane</location>
        <topology evidence="10">Multi-pass membrane protein</topology>
    </subcellularLocation>
    <subcellularLocation>
        <location evidence="1">Cell membrane</location>
        <topology evidence="1">Multi-pass membrane protein</topology>
    </subcellularLocation>
</comment>
<evidence type="ECO:0000256" key="5">
    <source>
        <dbReference type="ARBA" id="ARBA00022984"/>
    </source>
</evidence>
<keyword evidence="10 11" id="KW-0813">Transport</keyword>
<comment type="caution">
    <text evidence="10">Lacks conserved residue(s) required for the propagation of feature annotation.</text>
</comment>
<keyword evidence="4 10" id="KW-0133">Cell shape</keyword>
<keyword evidence="2 10" id="KW-1003">Cell membrane</keyword>
<dbReference type="GO" id="GO:0005886">
    <property type="term" value="C:plasma membrane"/>
    <property type="evidence" value="ECO:0007669"/>
    <property type="project" value="UniProtKB-SubCell"/>
</dbReference>
<feature type="transmembrane region" description="Helical" evidence="10">
    <location>
        <begin position="426"/>
        <end position="444"/>
    </location>
</feature>
<dbReference type="GO" id="GO:0034204">
    <property type="term" value="P:lipid translocation"/>
    <property type="evidence" value="ECO:0007669"/>
    <property type="project" value="TreeGrafter"/>
</dbReference>
<feature type="transmembrane region" description="Helical" evidence="10">
    <location>
        <begin position="96"/>
        <end position="125"/>
    </location>
</feature>
<feature type="transmembrane region" description="Helical" evidence="10">
    <location>
        <begin position="495"/>
        <end position="516"/>
    </location>
</feature>
<gene>
    <name evidence="10" type="primary">murJ</name>
    <name evidence="12" type="ORF">ST1E_0582</name>
</gene>
<reference evidence="12 13" key="1">
    <citation type="journal article" date="2013" name="Genome Biol. Evol.">
        <title>Genome evolution and phylogenomic analysis of candidatus kinetoplastibacterium, the betaproteobacterial endosymbionts of strigomonas and angomonas.</title>
        <authorList>
            <person name="Alves J.M."/>
            <person name="Serrano M.G."/>
            <person name="Maia da Silva F."/>
            <person name="Voegtly L.J."/>
            <person name="Matveyev A.V."/>
            <person name="Teixeira M.M."/>
            <person name="Camargo E.P."/>
            <person name="Buck G.A."/>
        </authorList>
    </citation>
    <scope>NUCLEOTIDE SEQUENCE [LARGE SCALE GENOMIC DNA]</scope>
    <source>
        <strain evidence="12 13">TCC219</strain>
    </source>
</reference>
<keyword evidence="10" id="KW-0997">Cell inner membrane</keyword>
<evidence type="ECO:0000256" key="10">
    <source>
        <dbReference type="HAMAP-Rule" id="MF_02078"/>
    </source>
</evidence>
<feature type="transmembrane region" description="Helical" evidence="10">
    <location>
        <begin position="145"/>
        <end position="165"/>
    </location>
</feature>
<evidence type="ECO:0000256" key="3">
    <source>
        <dbReference type="ARBA" id="ARBA00022692"/>
    </source>
</evidence>
<dbReference type="PANTHER" id="PTHR47019:SF1">
    <property type="entry name" value="LIPID II FLIPPASE MURJ"/>
    <property type="match status" value="1"/>
</dbReference>
<feature type="transmembrane region" description="Helical" evidence="10">
    <location>
        <begin position="328"/>
        <end position="354"/>
    </location>
</feature>
<name>M1MAS1_9PROT</name>
<dbReference type="Pfam" id="PF03023">
    <property type="entry name" value="MurJ"/>
    <property type="match status" value="1"/>
</dbReference>
<dbReference type="GO" id="GO:0008360">
    <property type="term" value="P:regulation of cell shape"/>
    <property type="evidence" value="ECO:0007669"/>
    <property type="project" value="UniProtKB-UniRule"/>
</dbReference>
<dbReference type="HAMAP" id="MF_02078">
    <property type="entry name" value="MurJ_MviN"/>
    <property type="match status" value="1"/>
</dbReference>
<dbReference type="NCBIfam" id="TIGR01695">
    <property type="entry name" value="murJ_mviN"/>
    <property type="match status" value="1"/>
</dbReference>
<accession>M1MAS1</accession>
<dbReference type="EMBL" id="CP003806">
    <property type="protein sequence ID" value="AGF48990.1"/>
    <property type="molecule type" value="Genomic_DNA"/>
</dbReference>
<keyword evidence="6 10" id="KW-1133">Transmembrane helix</keyword>
<organism evidence="12 13">
    <name type="scientific">Candidatus Kinetoplastidibacterium galati TCC219</name>
    <dbReference type="NCBI Taxonomy" id="1208921"/>
    <lineage>
        <taxon>Bacteria</taxon>
        <taxon>Pseudomonadati</taxon>
        <taxon>Pseudomonadota</taxon>
        <taxon>Betaproteobacteria</taxon>
        <taxon>Candidatus Kinetoplastidibacterium</taxon>
    </lineage>
</organism>
<dbReference type="UniPathway" id="UPA00219"/>
<dbReference type="STRING" id="1208921.ST1E_0582"/>
<evidence type="ECO:0000256" key="8">
    <source>
        <dbReference type="ARBA" id="ARBA00060041"/>
    </source>
</evidence>